<accession>R9NY83</accession>
<sequence length="310" mass="34214">MRAAKTARESRSRGRQTATATTESTPERRGSTAASDRLVGSSSCSLAPLLRLVSRTCRHKHRQITPSSAQLTYILYCPFGPTLSVNGNPRCNLRNEKVPPTCIRTPGNERLASIQHASHLLPIQSSSPIAIECSVQRKSSLVTATQAQSAGLPALQPALPDPIAARIKAKGRAKIIDLWPSYRSVRLDLYASVTEIHDDRWREGSASPSVVGYDECDRQPNVTLRHAQSALPSFAASGTGRADYSLPMEQCYRRRDAWMQTRNRAVPPRLQSRRVASQSIASAPSQSRRLLVHRRIVSRRTSRGIDYQAL</sequence>
<keyword evidence="3" id="KW-1185">Reference proteome</keyword>
<name>R9NY83_PSEHS</name>
<dbReference type="AlphaFoldDB" id="R9NY83"/>
<dbReference type="HOGENOM" id="CLU_897499_0_0_1"/>
<gene>
    <name evidence="2" type="ORF">PHSY_001204</name>
</gene>
<organism evidence="2 3">
    <name type="scientific">Pseudozyma hubeiensis (strain SY62)</name>
    <name type="common">Yeast</name>
    <dbReference type="NCBI Taxonomy" id="1305764"/>
    <lineage>
        <taxon>Eukaryota</taxon>
        <taxon>Fungi</taxon>
        <taxon>Dikarya</taxon>
        <taxon>Basidiomycota</taxon>
        <taxon>Ustilaginomycotina</taxon>
        <taxon>Ustilaginomycetes</taxon>
        <taxon>Ustilaginales</taxon>
        <taxon>Ustilaginaceae</taxon>
        <taxon>Pseudozyma</taxon>
    </lineage>
</organism>
<evidence type="ECO:0000313" key="2">
    <source>
        <dbReference type="EMBL" id="GAC93639.1"/>
    </source>
</evidence>
<evidence type="ECO:0000256" key="1">
    <source>
        <dbReference type="SAM" id="MobiDB-lite"/>
    </source>
</evidence>
<protein>
    <submittedName>
        <fullName evidence="2">Uncharacterized protein</fullName>
    </submittedName>
</protein>
<feature type="compositionally biased region" description="Basic and acidic residues" evidence="1">
    <location>
        <begin position="1"/>
        <end position="12"/>
    </location>
</feature>
<feature type="compositionally biased region" description="Polar residues" evidence="1">
    <location>
        <begin position="15"/>
        <end position="24"/>
    </location>
</feature>
<dbReference type="Proteomes" id="UP000014071">
    <property type="component" value="Unassembled WGS sequence"/>
</dbReference>
<evidence type="ECO:0000313" key="3">
    <source>
        <dbReference type="Proteomes" id="UP000014071"/>
    </source>
</evidence>
<dbReference type="EMBL" id="DF238777">
    <property type="protein sequence ID" value="GAC93639.1"/>
    <property type="molecule type" value="Genomic_DNA"/>
</dbReference>
<dbReference type="RefSeq" id="XP_012187226.1">
    <property type="nucleotide sequence ID" value="XM_012331836.1"/>
</dbReference>
<reference evidence="3" key="1">
    <citation type="journal article" date="2013" name="Genome Announc.">
        <title>Draft genome sequence of the basidiomycetous yeast-like fungus Pseudozyma hubeiensis SY62, which produces an abundant amount of the biosurfactant mannosylerythritol lipids.</title>
        <authorList>
            <person name="Konishi M."/>
            <person name="Hatada Y."/>
            <person name="Horiuchi J."/>
        </authorList>
    </citation>
    <scope>NUCLEOTIDE SEQUENCE [LARGE SCALE GENOMIC DNA]</scope>
    <source>
        <strain evidence="3">SY62</strain>
    </source>
</reference>
<proteinExistence type="predicted"/>
<dbReference type="GeneID" id="24106505"/>
<feature type="region of interest" description="Disordered" evidence="1">
    <location>
        <begin position="1"/>
        <end position="37"/>
    </location>
</feature>